<evidence type="ECO:0000256" key="2">
    <source>
        <dbReference type="ARBA" id="ARBA00023157"/>
    </source>
</evidence>
<dbReference type="InterPro" id="IPR013806">
    <property type="entry name" value="Kringle-like"/>
</dbReference>
<keyword evidence="2" id="KW-1015">Disulfide bond</keyword>
<dbReference type="GO" id="GO:0005102">
    <property type="term" value="F:signaling receptor binding"/>
    <property type="evidence" value="ECO:0007669"/>
    <property type="project" value="TreeGrafter"/>
</dbReference>
<dbReference type="PANTHER" id="PTHR24261:SF7">
    <property type="entry name" value="KRINGLE DOMAIN-CONTAINING PROTEIN"/>
    <property type="match status" value="1"/>
</dbReference>
<dbReference type="InterPro" id="IPR036179">
    <property type="entry name" value="Ig-like_dom_sf"/>
</dbReference>
<dbReference type="Gene3D" id="2.40.20.10">
    <property type="entry name" value="Plasminogen Kringle 4"/>
    <property type="match status" value="2"/>
</dbReference>
<dbReference type="Proteomes" id="UP000007755">
    <property type="component" value="Unassembled WGS sequence"/>
</dbReference>
<dbReference type="GO" id="GO:0004175">
    <property type="term" value="F:endopeptidase activity"/>
    <property type="evidence" value="ECO:0007669"/>
    <property type="project" value="TreeGrafter"/>
</dbReference>
<dbReference type="SUPFAM" id="SSF48726">
    <property type="entry name" value="Immunoglobulin"/>
    <property type="match status" value="1"/>
</dbReference>
<gene>
    <name evidence="5" type="ORF">G5I_07409</name>
</gene>
<name>F4WNQ5_ACREC</name>
<evidence type="ECO:0000259" key="4">
    <source>
        <dbReference type="PROSITE" id="PS50070"/>
    </source>
</evidence>
<dbReference type="Gene3D" id="2.20.100.10">
    <property type="entry name" value="Thrombospondin type-1 (TSP1) repeat"/>
    <property type="match status" value="1"/>
</dbReference>
<dbReference type="EMBL" id="GL888237">
    <property type="protein sequence ID" value="EGI64248.1"/>
    <property type="molecule type" value="Genomic_DNA"/>
</dbReference>
<dbReference type="InterPro" id="IPR038178">
    <property type="entry name" value="Kringle_sf"/>
</dbReference>
<evidence type="ECO:0000256" key="1">
    <source>
        <dbReference type="ARBA" id="ARBA00022572"/>
    </source>
</evidence>
<dbReference type="SUPFAM" id="SSF82895">
    <property type="entry name" value="TSP-1 type 1 repeat"/>
    <property type="match status" value="1"/>
</dbReference>
<dbReference type="Pfam" id="PF00051">
    <property type="entry name" value="Kringle"/>
    <property type="match status" value="2"/>
</dbReference>
<proteinExistence type="predicted"/>
<dbReference type="InterPro" id="IPR018056">
    <property type="entry name" value="Kringle_CS"/>
</dbReference>
<dbReference type="InterPro" id="IPR036383">
    <property type="entry name" value="TSP1_rpt_sf"/>
</dbReference>
<evidence type="ECO:0000313" key="6">
    <source>
        <dbReference type="Proteomes" id="UP000007755"/>
    </source>
</evidence>
<dbReference type="Gene3D" id="2.60.40.10">
    <property type="entry name" value="Immunoglobulins"/>
    <property type="match status" value="1"/>
</dbReference>
<dbReference type="CDD" id="cd00096">
    <property type="entry name" value="Ig"/>
    <property type="match status" value="1"/>
</dbReference>
<dbReference type="InParanoid" id="F4WNQ5"/>
<evidence type="ECO:0000313" key="5">
    <source>
        <dbReference type="EMBL" id="EGI64248.1"/>
    </source>
</evidence>
<protein>
    <submittedName>
        <fullName evidence="5">Plasminogen</fullName>
    </submittedName>
</protein>
<dbReference type="InterPro" id="IPR000001">
    <property type="entry name" value="Kringle"/>
</dbReference>
<dbReference type="PANTHER" id="PTHR24261">
    <property type="entry name" value="PLASMINOGEN-RELATED"/>
    <property type="match status" value="1"/>
</dbReference>
<dbReference type="SUPFAM" id="SSF57440">
    <property type="entry name" value="Kringle-like"/>
    <property type="match status" value="2"/>
</dbReference>
<dbReference type="STRING" id="103372.F4WNQ5"/>
<dbReference type="GO" id="GO:0005615">
    <property type="term" value="C:extracellular space"/>
    <property type="evidence" value="ECO:0007669"/>
    <property type="project" value="TreeGrafter"/>
</dbReference>
<dbReference type="eggNOG" id="KOG4475">
    <property type="taxonomic scope" value="Eukaryota"/>
</dbReference>
<keyword evidence="1 3" id="KW-0420">Kringle</keyword>
<dbReference type="AlphaFoldDB" id="F4WNQ5"/>
<dbReference type="PROSITE" id="PS00021">
    <property type="entry name" value="KRINGLE_1"/>
    <property type="match status" value="2"/>
</dbReference>
<dbReference type="InterPro" id="IPR050759">
    <property type="entry name" value="Serine_protease_kringle"/>
</dbReference>
<sequence length="638" mass="73441">MELAKNYCRNPTRDRRGPWCYTLDSTVIDEECDIPFCDYKECRMAGTANDYIGTLSTTRSGRTCAKWLKNYNFEQIQRSNASLKTKPSSRFLRLIRTKSLSKRYLMTKQNLLTSSQLFMKPPSLNLSQSGFKIDKHINFVDQTYLNDSLYPELSVQKANNYCRNPSRNIAGTWCYTTDPLVPQDLCNIRDCEKSEECTFFVKGHGIGRRLYVLPEYRTEGLRFSLKTWEPDHPDSITFVFTADDGLKSRYILKIGAFDNEKVLLYYESEEKDIILVKKKTLPHLLYLGKWSNFIIRIPRGHVLLYYEGTSNPLFEWKHPEPSKAFLPIYYYYNSEKGHAIGVAFDCASRCHIENTQTNRYTRILPLSIWSKEDVVRPNKLMLMIRAKGVVLIPLLLLPATSGFYALTLGERDIDGPPLDGGWSEWGPWTCSVSCNGGIGTRNTITLIKKVIAYNHTAFTVKEYASVSLPSDSNIVNTIRIESPNSEIQWSHNGIFIQNNHRREIKDYEIIINRTALNDSGVYTLTVHRIDGIYMIIKVITLAVVPIKESITIRETLPMHITCHCAILGYVYSNLKIYWMINGNVWKDYGVTLPVATNVDYVPTINKSHHGIWKCIVEQTDLKFKWTTNVIRVKGTKYI</sequence>
<keyword evidence="6" id="KW-1185">Reference proteome</keyword>
<dbReference type="OrthoDB" id="1915767at2759"/>
<accession>F4WNQ5</accession>
<feature type="domain" description="Kringle" evidence="4">
    <location>
        <begin position="1"/>
        <end position="37"/>
    </location>
</feature>
<dbReference type="PROSITE" id="PS50070">
    <property type="entry name" value="KRINGLE_2"/>
    <property type="match status" value="2"/>
</dbReference>
<dbReference type="InterPro" id="IPR013783">
    <property type="entry name" value="Ig-like_fold"/>
</dbReference>
<evidence type="ECO:0000256" key="3">
    <source>
        <dbReference type="PROSITE-ProRule" id="PRU00121"/>
    </source>
</evidence>
<organism evidence="6">
    <name type="scientific">Acromyrmex echinatior</name>
    <name type="common">Panamanian leafcutter ant</name>
    <name type="synonym">Acromyrmex octospinosus echinatior</name>
    <dbReference type="NCBI Taxonomy" id="103372"/>
    <lineage>
        <taxon>Eukaryota</taxon>
        <taxon>Metazoa</taxon>
        <taxon>Ecdysozoa</taxon>
        <taxon>Arthropoda</taxon>
        <taxon>Hexapoda</taxon>
        <taxon>Insecta</taxon>
        <taxon>Pterygota</taxon>
        <taxon>Neoptera</taxon>
        <taxon>Endopterygota</taxon>
        <taxon>Hymenoptera</taxon>
        <taxon>Apocrita</taxon>
        <taxon>Aculeata</taxon>
        <taxon>Formicoidea</taxon>
        <taxon>Formicidae</taxon>
        <taxon>Myrmicinae</taxon>
        <taxon>Acromyrmex</taxon>
    </lineage>
</organism>
<dbReference type="SMART" id="SM00130">
    <property type="entry name" value="KR"/>
    <property type="match status" value="1"/>
</dbReference>
<feature type="domain" description="Kringle" evidence="4">
    <location>
        <begin position="44"/>
        <end position="191"/>
    </location>
</feature>
<comment type="caution">
    <text evidence="3">Lacks conserved residue(s) required for the propagation of feature annotation.</text>
</comment>
<reference evidence="5" key="1">
    <citation type="submission" date="2011-02" db="EMBL/GenBank/DDBJ databases">
        <title>The genome of the leaf-cutting ant Acromyrmex echinatior suggests key adaptations to social evolution and fungus farming.</title>
        <authorList>
            <person name="Nygaard S."/>
            <person name="Zhang G."/>
        </authorList>
    </citation>
    <scope>NUCLEOTIDE SEQUENCE</scope>
</reference>